<dbReference type="OrthoDB" id="8909328at2"/>
<dbReference type="RefSeq" id="WP_128199759.1">
    <property type="nucleotide sequence ID" value="NZ_SACT01000007.1"/>
</dbReference>
<organism evidence="2 3">
    <name type="scientific">Rubrivivax albus</name>
    <dbReference type="NCBI Taxonomy" id="2499835"/>
    <lineage>
        <taxon>Bacteria</taxon>
        <taxon>Pseudomonadati</taxon>
        <taxon>Pseudomonadota</taxon>
        <taxon>Betaproteobacteria</taxon>
        <taxon>Burkholderiales</taxon>
        <taxon>Sphaerotilaceae</taxon>
        <taxon>Rubrivivax</taxon>
    </lineage>
</organism>
<sequence>MKLRADSSPQVLWAKPRLSALPNHPDAVELAPKLPPGRATRKALAFAAEIHRLRAAGYSFEAIRQALRDAGVIVSSSTVKREAAKPLASAPSAPSIQTAPRPTACAPALHQARQTVTAPSPSPYTGDPRSGRQIADSFMQGRVTNPLMQETPAHENRRD</sequence>
<gene>
    <name evidence="2" type="ORF">ENE75_18180</name>
</gene>
<feature type="region of interest" description="Disordered" evidence="1">
    <location>
        <begin position="83"/>
        <end position="159"/>
    </location>
</feature>
<protein>
    <submittedName>
        <fullName evidence="2">Uncharacterized protein</fullName>
    </submittedName>
</protein>
<comment type="caution">
    <text evidence="2">The sequence shown here is derived from an EMBL/GenBank/DDBJ whole genome shotgun (WGS) entry which is preliminary data.</text>
</comment>
<evidence type="ECO:0000313" key="3">
    <source>
        <dbReference type="Proteomes" id="UP000288178"/>
    </source>
</evidence>
<dbReference type="Proteomes" id="UP000288178">
    <property type="component" value="Unassembled WGS sequence"/>
</dbReference>
<keyword evidence="3" id="KW-1185">Reference proteome</keyword>
<evidence type="ECO:0000256" key="1">
    <source>
        <dbReference type="SAM" id="MobiDB-lite"/>
    </source>
</evidence>
<accession>A0A3S2UN26</accession>
<reference evidence="2 3" key="1">
    <citation type="submission" date="2019-01" db="EMBL/GenBank/DDBJ databases">
        <authorList>
            <person name="Chen W.-M."/>
        </authorList>
    </citation>
    <scope>NUCLEOTIDE SEQUENCE [LARGE SCALE GENOMIC DNA]</scope>
    <source>
        <strain evidence="2 3">ICH-3</strain>
    </source>
</reference>
<name>A0A3S2UN26_9BURK</name>
<proteinExistence type="predicted"/>
<feature type="compositionally biased region" description="Low complexity" evidence="1">
    <location>
        <begin position="85"/>
        <end position="95"/>
    </location>
</feature>
<evidence type="ECO:0000313" key="2">
    <source>
        <dbReference type="EMBL" id="RVT49587.1"/>
    </source>
</evidence>
<dbReference type="EMBL" id="SACT01000007">
    <property type="protein sequence ID" value="RVT49587.1"/>
    <property type="molecule type" value="Genomic_DNA"/>
</dbReference>
<dbReference type="AlphaFoldDB" id="A0A3S2UN26"/>